<gene>
    <name evidence="1" type="ORF">Nepgr_025348</name>
</gene>
<sequence length="95" mass="10173">MLKITSTGSGAGLGCSGANWVLLEWWLQCKYCSAMGYQGTQAQSVDGEPSCDDKHQAGTLGFEQLGFVKFFADKASEIAASGSRKMQMLSMFCSV</sequence>
<dbReference type="PROSITE" id="PS51257">
    <property type="entry name" value="PROKAR_LIPOPROTEIN"/>
    <property type="match status" value="1"/>
</dbReference>
<dbReference type="Proteomes" id="UP001279734">
    <property type="component" value="Unassembled WGS sequence"/>
</dbReference>
<organism evidence="1 2">
    <name type="scientific">Nepenthes gracilis</name>
    <name type="common">Slender pitcher plant</name>
    <dbReference type="NCBI Taxonomy" id="150966"/>
    <lineage>
        <taxon>Eukaryota</taxon>
        <taxon>Viridiplantae</taxon>
        <taxon>Streptophyta</taxon>
        <taxon>Embryophyta</taxon>
        <taxon>Tracheophyta</taxon>
        <taxon>Spermatophyta</taxon>
        <taxon>Magnoliopsida</taxon>
        <taxon>eudicotyledons</taxon>
        <taxon>Gunneridae</taxon>
        <taxon>Pentapetalae</taxon>
        <taxon>Caryophyllales</taxon>
        <taxon>Nepenthaceae</taxon>
        <taxon>Nepenthes</taxon>
    </lineage>
</organism>
<dbReference type="AlphaFoldDB" id="A0AAD3Y0Z3"/>
<accession>A0AAD3Y0Z3</accession>
<evidence type="ECO:0000313" key="1">
    <source>
        <dbReference type="EMBL" id="GMH23505.1"/>
    </source>
</evidence>
<comment type="caution">
    <text evidence="1">The sequence shown here is derived from an EMBL/GenBank/DDBJ whole genome shotgun (WGS) entry which is preliminary data.</text>
</comment>
<name>A0AAD3Y0Z3_NEPGR</name>
<evidence type="ECO:0000313" key="2">
    <source>
        <dbReference type="Proteomes" id="UP001279734"/>
    </source>
</evidence>
<dbReference type="EMBL" id="BSYO01000026">
    <property type="protein sequence ID" value="GMH23505.1"/>
    <property type="molecule type" value="Genomic_DNA"/>
</dbReference>
<proteinExistence type="predicted"/>
<reference evidence="1" key="1">
    <citation type="submission" date="2023-05" db="EMBL/GenBank/DDBJ databases">
        <title>Nepenthes gracilis genome sequencing.</title>
        <authorList>
            <person name="Fukushima K."/>
        </authorList>
    </citation>
    <scope>NUCLEOTIDE SEQUENCE</scope>
    <source>
        <strain evidence="1">SING2019-196</strain>
    </source>
</reference>
<protein>
    <submittedName>
        <fullName evidence="1">Uncharacterized protein</fullName>
    </submittedName>
</protein>
<keyword evidence="2" id="KW-1185">Reference proteome</keyword>